<dbReference type="PANTHER" id="PTHR10039:SF14">
    <property type="entry name" value="NACHT DOMAIN-CONTAINING PROTEIN"/>
    <property type="match status" value="1"/>
</dbReference>
<dbReference type="InterPro" id="IPR054471">
    <property type="entry name" value="GPIID_WHD"/>
</dbReference>
<dbReference type="PANTHER" id="PTHR10039">
    <property type="entry name" value="AMELOGENIN"/>
    <property type="match status" value="1"/>
</dbReference>
<dbReference type="EMBL" id="MU858267">
    <property type="protein sequence ID" value="KAK4207908.1"/>
    <property type="molecule type" value="Genomic_DNA"/>
</dbReference>
<comment type="caution">
    <text evidence="4">The sequence shown here is derived from an EMBL/GenBank/DDBJ whole genome shotgun (WGS) entry which is preliminary data.</text>
</comment>
<sequence>SVIFIHGLRGHPQSTWEYRVHPPSVLTASGDAQRPKKTKISSKVRRLLGRSKARPEQTCDGKEATICWPADLLPNMLPSCRIWTYGYNADVATFFGTSNTNNLLKHANDLKVKLERALKDDVSTQHLHSPSFFVPHSLGGLLVKRALSSMESDVDQQYHQLLARVSAIVFCGCPHRGADTASWGLLALKLASVALVGSNPELLSALEVNSAILDLVHEDFLKTHRRSLSKVRIHSFLESRPLSGIKGLDSQVIVDTFSSKLGLAEERFETIDADHREMVREPGRPASGSGRKMITSLPRYVDQILSDPKLTCDDEPSEPYQHIDKYDVFDYRSVLERVQRRFPESCSWILESEAFTKWTRADPSHSFWLRGDPGQGKSVIARYFVEEVIPQAVTNCTIARDNRRACKPIVAYFFCSYQSPETKSLRSLLCSLIHQLLTQLPRSSDIGQIMRQRHELLTQSPNEGMRHLWAIFEELISTSSLRAGIPVYLVLDAMDELDQSDRIWLLKRLCPLMRDLTTRSLKNKTTRSDFTKLFITSRDEPDIVCELKEFDPWSLNLNTENGNADDLNKFITATVGEYGELNGFEKGLTKKITAALQIKAKGMFLWASLAWSYFIGGVGIWRENTIREQLEVLQLLPPGMVPLYQRILDGIDPRYRADLLHALQLIVAAVRPLTVDEIAIALALRGRPRRLCDLDAPSSAGIQSFFQRACPYLLKTDESGLVSLIHLSCRDYLVQIREIDHQPNKFYIDEPAANLAMGLDCLSYLGMDGFTTYNFISGRTLFERHSFLRYAHEYWDVHLRDRNDQVEDIWLYVSRL</sequence>
<evidence type="ECO:0000256" key="1">
    <source>
        <dbReference type="ARBA" id="ARBA00022737"/>
    </source>
</evidence>
<dbReference type="Gene3D" id="3.40.50.1820">
    <property type="entry name" value="alpha/beta hydrolase"/>
    <property type="match status" value="1"/>
</dbReference>
<reference evidence="4" key="2">
    <citation type="submission" date="2023-05" db="EMBL/GenBank/DDBJ databases">
        <authorList>
            <consortium name="Lawrence Berkeley National Laboratory"/>
            <person name="Steindorff A."/>
            <person name="Hensen N."/>
            <person name="Bonometti L."/>
            <person name="Westerberg I."/>
            <person name="Brannstrom I.O."/>
            <person name="Guillou S."/>
            <person name="Cros-Aarteil S."/>
            <person name="Calhoun S."/>
            <person name="Haridas S."/>
            <person name="Kuo A."/>
            <person name="Mondo S."/>
            <person name="Pangilinan J."/>
            <person name="Riley R."/>
            <person name="Labutti K."/>
            <person name="Andreopoulos B."/>
            <person name="Lipzen A."/>
            <person name="Chen C."/>
            <person name="Yanf M."/>
            <person name="Daum C."/>
            <person name="Ng V."/>
            <person name="Clum A."/>
            <person name="Ohm R."/>
            <person name="Martin F."/>
            <person name="Silar P."/>
            <person name="Natvig D."/>
            <person name="Lalanne C."/>
            <person name="Gautier V."/>
            <person name="Ament-Velasquez S.L."/>
            <person name="Kruys A."/>
            <person name="Hutchinson M.I."/>
            <person name="Powell A.J."/>
            <person name="Barry K."/>
            <person name="Miller A.N."/>
            <person name="Grigoriev I.V."/>
            <person name="Debuchy R."/>
            <person name="Gladieux P."/>
            <person name="Thoren M.H."/>
            <person name="Johannesson H."/>
        </authorList>
    </citation>
    <scope>NUCLEOTIDE SEQUENCE</scope>
    <source>
        <strain evidence="4">PSN293</strain>
    </source>
</reference>
<name>A0AAN7B1X8_9PEZI</name>
<organism evidence="4 5">
    <name type="scientific">Rhypophila decipiens</name>
    <dbReference type="NCBI Taxonomy" id="261697"/>
    <lineage>
        <taxon>Eukaryota</taxon>
        <taxon>Fungi</taxon>
        <taxon>Dikarya</taxon>
        <taxon>Ascomycota</taxon>
        <taxon>Pezizomycotina</taxon>
        <taxon>Sordariomycetes</taxon>
        <taxon>Sordariomycetidae</taxon>
        <taxon>Sordariales</taxon>
        <taxon>Naviculisporaceae</taxon>
        <taxon>Rhypophila</taxon>
    </lineage>
</organism>
<feature type="domain" description="Nephrocystin 3-like N-terminal" evidence="3">
    <location>
        <begin position="345"/>
        <end position="538"/>
    </location>
</feature>
<evidence type="ECO:0000259" key="2">
    <source>
        <dbReference type="Pfam" id="PF22939"/>
    </source>
</evidence>
<dbReference type="InterPro" id="IPR029058">
    <property type="entry name" value="AB_hydrolase_fold"/>
</dbReference>
<gene>
    <name evidence="4" type="ORF">QBC37DRAFT_264704</name>
</gene>
<accession>A0AAN7B1X8</accession>
<evidence type="ECO:0000313" key="4">
    <source>
        <dbReference type="EMBL" id="KAK4207908.1"/>
    </source>
</evidence>
<dbReference type="AlphaFoldDB" id="A0AAN7B1X8"/>
<dbReference type="Pfam" id="PF22939">
    <property type="entry name" value="WHD_GPIID"/>
    <property type="match status" value="1"/>
</dbReference>
<feature type="non-terminal residue" evidence="4">
    <location>
        <position position="1"/>
    </location>
</feature>
<keyword evidence="5" id="KW-1185">Reference proteome</keyword>
<evidence type="ECO:0008006" key="6">
    <source>
        <dbReference type="Google" id="ProtNLM"/>
    </source>
</evidence>
<dbReference type="InterPro" id="IPR056884">
    <property type="entry name" value="NPHP3-like_N"/>
</dbReference>
<protein>
    <recommendedName>
        <fullName evidence="6">NACHT domain-containing protein</fullName>
    </recommendedName>
</protein>
<feature type="non-terminal residue" evidence="4">
    <location>
        <position position="816"/>
    </location>
</feature>
<evidence type="ECO:0000259" key="3">
    <source>
        <dbReference type="Pfam" id="PF24883"/>
    </source>
</evidence>
<dbReference type="Pfam" id="PF24883">
    <property type="entry name" value="NPHP3_N"/>
    <property type="match status" value="1"/>
</dbReference>
<evidence type="ECO:0000313" key="5">
    <source>
        <dbReference type="Proteomes" id="UP001301769"/>
    </source>
</evidence>
<keyword evidence="1" id="KW-0677">Repeat</keyword>
<proteinExistence type="predicted"/>
<dbReference type="Proteomes" id="UP001301769">
    <property type="component" value="Unassembled WGS sequence"/>
</dbReference>
<dbReference type="Gene3D" id="3.40.50.300">
    <property type="entry name" value="P-loop containing nucleotide triphosphate hydrolases"/>
    <property type="match status" value="1"/>
</dbReference>
<reference evidence="4" key="1">
    <citation type="journal article" date="2023" name="Mol. Phylogenet. Evol.">
        <title>Genome-scale phylogeny and comparative genomics of the fungal order Sordariales.</title>
        <authorList>
            <person name="Hensen N."/>
            <person name="Bonometti L."/>
            <person name="Westerberg I."/>
            <person name="Brannstrom I.O."/>
            <person name="Guillou S."/>
            <person name="Cros-Aarteil S."/>
            <person name="Calhoun S."/>
            <person name="Haridas S."/>
            <person name="Kuo A."/>
            <person name="Mondo S."/>
            <person name="Pangilinan J."/>
            <person name="Riley R."/>
            <person name="LaButti K."/>
            <person name="Andreopoulos B."/>
            <person name="Lipzen A."/>
            <person name="Chen C."/>
            <person name="Yan M."/>
            <person name="Daum C."/>
            <person name="Ng V."/>
            <person name="Clum A."/>
            <person name="Steindorff A."/>
            <person name="Ohm R.A."/>
            <person name="Martin F."/>
            <person name="Silar P."/>
            <person name="Natvig D.O."/>
            <person name="Lalanne C."/>
            <person name="Gautier V."/>
            <person name="Ament-Velasquez S.L."/>
            <person name="Kruys A."/>
            <person name="Hutchinson M.I."/>
            <person name="Powell A.J."/>
            <person name="Barry K."/>
            <person name="Miller A.N."/>
            <person name="Grigoriev I.V."/>
            <person name="Debuchy R."/>
            <person name="Gladieux P."/>
            <person name="Hiltunen Thoren M."/>
            <person name="Johannesson H."/>
        </authorList>
    </citation>
    <scope>NUCLEOTIDE SEQUENCE</scope>
    <source>
        <strain evidence="4">PSN293</strain>
    </source>
</reference>
<dbReference type="InterPro" id="IPR027417">
    <property type="entry name" value="P-loop_NTPase"/>
</dbReference>
<dbReference type="SUPFAM" id="SSF53474">
    <property type="entry name" value="alpha/beta-Hydrolases"/>
    <property type="match status" value="1"/>
</dbReference>
<feature type="domain" description="GPI inositol-deacylase winged helix" evidence="2">
    <location>
        <begin position="661"/>
        <end position="735"/>
    </location>
</feature>